<dbReference type="CDD" id="cd07255">
    <property type="entry name" value="VOC_BsCatE_like_N"/>
    <property type="match status" value="1"/>
</dbReference>
<dbReference type="SUPFAM" id="SSF54593">
    <property type="entry name" value="Glyoxalase/Bleomycin resistance protein/Dihydroxybiphenyl dioxygenase"/>
    <property type="match status" value="2"/>
</dbReference>
<dbReference type="RefSeq" id="WP_271889821.1">
    <property type="nucleotide sequence ID" value="NZ_JAQBIE010000019.1"/>
</dbReference>
<feature type="domain" description="VOC" evidence="2">
    <location>
        <begin position="7"/>
        <end position="123"/>
    </location>
</feature>
<dbReference type="PROSITE" id="PS51819">
    <property type="entry name" value="VOC"/>
    <property type="match status" value="1"/>
</dbReference>
<dbReference type="PANTHER" id="PTHR43279:SF1">
    <property type="entry name" value="CATECHOL-2,3-DIOXYGENASE"/>
    <property type="match status" value="1"/>
</dbReference>
<keyword evidence="1" id="KW-0479">Metal-binding</keyword>
<dbReference type="PROSITE" id="PS00934">
    <property type="entry name" value="GLYOXALASE_I_1"/>
    <property type="match status" value="1"/>
</dbReference>
<evidence type="ECO:0000259" key="2">
    <source>
        <dbReference type="PROSITE" id="PS51819"/>
    </source>
</evidence>
<organism evidence="3 4">
    <name type="scientific">Paracoccus onchidii</name>
    <dbReference type="NCBI Taxonomy" id="3017813"/>
    <lineage>
        <taxon>Bacteria</taxon>
        <taxon>Pseudomonadati</taxon>
        <taxon>Pseudomonadota</taxon>
        <taxon>Alphaproteobacteria</taxon>
        <taxon>Rhodobacterales</taxon>
        <taxon>Paracoccaceae</taxon>
        <taxon>Paracoccus</taxon>
    </lineage>
</organism>
<dbReference type="InterPro" id="IPR018146">
    <property type="entry name" value="Glyoxalase_1_CS"/>
</dbReference>
<gene>
    <name evidence="3" type="ORF">PAF17_14500</name>
</gene>
<dbReference type="Pfam" id="PF00903">
    <property type="entry name" value="Glyoxalase"/>
    <property type="match status" value="2"/>
</dbReference>
<evidence type="ECO:0000256" key="1">
    <source>
        <dbReference type="ARBA" id="ARBA00022723"/>
    </source>
</evidence>
<name>A0ABT4ZH67_9RHOB</name>
<keyword evidence="4" id="KW-1185">Reference proteome</keyword>
<protein>
    <submittedName>
        <fullName evidence="3">VOC family protein</fullName>
    </submittedName>
</protein>
<dbReference type="InterPro" id="IPR029068">
    <property type="entry name" value="Glyas_Bleomycin-R_OHBP_Dase"/>
</dbReference>
<evidence type="ECO:0000313" key="3">
    <source>
        <dbReference type="EMBL" id="MDB6178705.1"/>
    </source>
</evidence>
<reference evidence="3" key="1">
    <citation type="submission" date="2022-12" db="EMBL/GenBank/DDBJ databases">
        <title>Paracoccus onchidii sp. nov., isolated from a marine invertebrate from the South China Sea.</title>
        <authorList>
            <person name="Xu S."/>
            <person name="Liu Z."/>
            <person name="Xu Y."/>
        </authorList>
    </citation>
    <scope>NUCLEOTIDE SEQUENCE</scope>
    <source>
        <strain evidence="3">Z330</strain>
    </source>
</reference>
<dbReference type="Gene3D" id="3.10.180.10">
    <property type="entry name" value="2,3-Dihydroxybiphenyl 1,2-Dioxygenase, domain 1"/>
    <property type="match status" value="2"/>
</dbReference>
<accession>A0ABT4ZH67</accession>
<dbReference type="PANTHER" id="PTHR43279">
    <property type="entry name" value="CATECHOL-2,3-DIOXYGENASE"/>
    <property type="match status" value="1"/>
</dbReference>
<dbReference type="InterPro" id="IPR004360">
    <property type="entry name" value="Glyas_Fos-R_dOase_dom"/>
</dbReference>
<proteinExistence type="predicted"/>
<dbReference type="EMBL" id="JAQBIE010000019">
    <property type="protein sequence ID" value="MDB6178705.1"/>
    <property type="molecule type" value="Genomic_DNA"/>
</dbReference>
<dbReference type="InterPro" id="IPR037523">
    <property type="entry name" value="VOC_core"/>
</dbReference>
<dbReference type="Proteomes" id="UP001165641">
    <property type="component" value="Unassembled WGS sequence"/>
</dbReference>
<comment type="caution">
    <text evidence="3">The sequence shown here is derived from an EMBL/GenBank/DDBJ whole genome shotgun (WGS) entry which is preliminary data.</text>
</comment>
<sequence length="285" mass="30987">MSDISIRIGSITLVANDLERMTDFYCKVIGLTAIEVTPNFARLGIGNNVLLKLIHDPQAPRASAQEAGLFHIAFLLPARADLGRWLVHARQHDVTLTGAADHLVSEALYLADPEGNGIEIYCDRPAALWSWSDGQVEMANHRLDLIDLVAARKGQDWAGMPMGSTIGHVHLQVGDLQLANRFYNQVLGLDLVHRMSGAGFYSSDGYHHHIATNVWNSRGAGKRPPRSTGLGMIDILTDAPEILLERLSPDIASSDGLRGTISDPWGTIIGIRGPNTQPMQPTIAP</sequence>
<evidence type="ECO:0000313" key="4">
    <source>
        <dbReference type="Proteomes" id="UP001165641"/>
    </source>
</evidence>